<dbReference type="PRINTS" id="PR00035">
    <property type="entry name" value="HTHGNTR"/>
</dbReference>
<dbReference type="PANTHER" id="PTHR44846:SF16">
    <property type="entry name" value="TRANSCRIPTIONAL REGULATOR PHNF-RELATED"/>
    <property type="match status" value="1"/>
</dbReference>
<keyword evidence="2" id="KW-0238">DNA-binding</keyword>
<evidence type="ECO:0000256" key="2">
    <source>
        <dbReference type="ARBA" id="ARBA00023125"/>
    </source>
</evidence>
<dbReference type="GO" id="GO:0003700">
    <property type="term" value="F:DNA-binding transcription factor activity"/>
    <property type="evidence" value="ECO:0007669"/>
    <property type="project" value="UniProtKB-UniRule"/>
</dbReference>
<dbReference type="InterPro" id="IPR050679">
    <property type="entry name" value="Bact_HTH_transcr_reg"/>
</dbReference>
<dbReference type="eggNOG" id="COG2188">
    <property type="taxonomic scope" value="Bacteria"/>
</dbReference>
<dbReference type="PANTHER" id="PTHR44846">
    <property type="entry name" value="MANNOSYL-D-GLYCERATE TRANSPORT/METABOLISM SYSTEM REPRESSOR MNGR-RELATED"/>
    <property type="match status" value="1"/>
</dbReference>
<dbReference type="GO" id="GO:0006547">
    <property type="term" value="P:L-histidine metabolic process"/>
    <property type="evidence" value="ECO:0007669"/>
    <property type="project" value="UniProtKB-UniRule"/>
</dbReference>
<dbReference type="GO" id="GO:0045892">
    <property type="term" value="P:negative regulation of DNA-templated transcription"/>
    <property type="evidence" value="ECO:0007669"/>
    <property type="project" value="UniProtKB-UniRule"/>
</dbReference>
<dbReference type="Proteomes" id="UP000006228">
    <property type="component" value="Unassembled WGS sequence"/>
</dbReference>
<reference evidence="6 7" key="1">
    <citation type="journal article" date="2012" name="Int. J. Syst. Evol. Microbiol.">
        <title>Vibrio caribbeanicus sp. nov., isolated from the marine sponge Scleritoderma cyanea.</title>
        <authorList>
            <person name="Hoffmann M."/>
            <person name="Monday S.R."/>
            <person name="Allard M.W."/>
            <person name="Strain E.A."/>
            <person name="Whittaker P."/>
            <person name="Naum M."/>
            <person name="McCarthy P.J."/>
            <person name="Lopez J.V."/>
            <person name="Fischer M."/>
            <person name="Brown E.W."/>
        </authorList>
    </citation>
    <scope>NUCLEOTIDE SEQUENCE [LARGE SCALE GENOMIC DNA]</scope>
    <source>
        <strain evidence="7">DSMZ 21326</strain>
    </source>
</reference>
<dbReference type="InterPro" id="IPR011663">
    <property type="entry name" value="UTRA"/>
</dbReference>
<comment type="caution">
    <text evidence="6">The sequence shown here is derived from an EMBL/GenBank/DDBJ whole genome shotgun (WGS) entry which is preliminary data.</text>
</comment>
<evidence type="ECO:0000256" key="4">
    <source>
        <dbReference type="NCBIfam" id="TIGR02018"/>
    </source>
</evidence>
<evidence type="ECO:0000313" key="6">
    <source>
        <dbReference type="EMBL" id="EGA70502.1"/>
    </source>
</evidence>
<dbReference type="Gene3D" id="1.10.10.10">
    <property type="entry name" value="Winged helix-like DNA-binding domain superfamily/Winged helix DNA-binding domain"/>
    <property type="match status" value="1"/>
</dbReference>
<dbReference type="InterPro" id="IPR036390">
    <property type="entry name" value="WH_DNA-bd_sf"/>
</dbReference>
<dbReference type="AlphaFoldDB" id="E8M652"/>
<keyword evidence="1" id="KW-0805">Transcription regulation</keyword>
<evidence type="ECO:0000313" key="7">
    <source>
        <dbReference type="Proteomes" id="UP000006228"/>
    </source>
</evidence>
<dbReference type="FunFam" id="1.10.10.10:FF:000079">
    <property type="entry name" value="GntR family transcriptional regulator"/>
    <property type="match status" value="1"/>
</dbReference>
<dbReference type="SUPFAM" id="SSF64288">
    <property type="entry name" value="Chorismate lyase-like"/>
    <property type="match status" value="1"/>
</dbReference>
<dbReference type="PROSITE" id="PS50949">
    <property type="entry name" value="HTH_GNTR"/>
    <property type="match status" value="1"/>
</dbReference>
<accession>E8M652</accession>
<sequence>MYNHLYSQSKDEATRMSSSPLYLQIKHYINDKIESGQWPIGHRITTEIELTKQFNVSRMTVNKAIRDLVAEGKLQRKPRLGTFVCSNQDKAESPLLDIRNIAVEVKQRGKAYSSKVLTQIALDADEAIATKLGVMLGTAVFYSEIVHYEDKSPIQYELRWVNASYAPDYLEQDFTEMTPNQYLSENCPLSAIEHTVEAIVADGPVRNALRLGGNEPCLLLNRRTWSHDKLVSSALLYHPGTRYKLSSKVLLS</sequence>
<dbReference type="InterPro" id="IPR028978">
    <property type="entry name" value="Chorismate_lyase_/UTRA_dom_sf"/>
</dbReference>
<dbReference type="NCBIfam" id="TIGR02018">
    <property type="entry name" value="his_ut_repres"/>
    <property type="match status" value="1"/>
</dbReference>
<organism evidence="6 7">
    <name type="scientific">Vibrio sinaloensis DSM 21326</name>
    <dbReference type="NCBI Taxonomy" id="945550"/>
    <lineage>
        <taxon>Bacteria</taxon>
        <taxon>Pseudomonadati</taxon>
        <taxon>Pseudomonadota</taxon>
        <taxon>Gammaproteobacteria</taxon>
        <taxon>Vibrionales</taxon>
        <taxon>Vibrionaceae</taxon>
        <taxon>Vibrio</taxon>
        <taxon>Vibrio oreintalis group</taxon>
    </lineage>
</organism>
<protein>
    <recommendedName>
        <fullName evidence="4">Histidine utilization repressor</fullName>
    </recommendedName>
</protein>
<feature type="domain" description="HTH gntR-type" evidence="5">
    <location>
        <begin position="19"/>
        <end position="87"/>
    </location>
</feature>
<evidence type="ECO:0000259" key="5">
    <source>
        <dbReference type="PROSITE" id="PS50949"/>
    </source>
</evidence>
<proteinExistence type="predicted"/>
<dbReference type="EMBL" id="AEVT01000058">
    <property type="protein sequence ID" value="EGA70502.1"/>
    <property type="molecule type" value="Genomic_DNA"/>
</dbReference>
<gene>
    <name evidence="6" type="ORF">VISI1226_00515</name>
</gene>
<evidence type="ECO:0000256" key="1">
    <source>
        <dbReference type="ARBA" id="ARBA00023015"/>
    </source>
</evidence>
<dbReference type="InterPro" id="IPR000524">
    <property type="entry name" value="Tscrpt_reg_HTH_GntR"/>
</dbReference>
<dbReference type="Gene3D" id="3.40.1410.10">
    <property type="entry name" value="Chorismate lyase-like"/>
    <property type="match status" value="1"/>
</dbReference>
<dbReference type="SMART" id="SM00866">
    <property type="entry name" value="UTRA"/>
    <property type="match status" value="1"/>
</dbReference>
<dbReference type="InterPro" id="IPR036388">
    <property type="entry name" value="WH-like_DNA-bd_sf"/>
</dbReference>
<dbReference type="SMART" id="SM00345">
    <property type="entry name" value="HTH_GNTR"/>
    <property type="match status" value="1"/>
</dbReference>
<evidence type="ECO:0000256" key="3">
    <source>
        <dbReference type="ARBA" id="ARBA00023163"/>
    </source>
</evidence>
<dbReference type="GO" id="GO:0003677">
    <property type="term" value="F:DNA binding"/>
    <property type="evidence" value="ECO:0007669"/>
    <property type="project" value="UniProtKB-UniRule"/>
</dbReference>
<dbReference type="SUPFAM" id="SSF46785">
    <property type="entry name" value="Winged helix' DNA-binding domain"/>
    <property type="match status" value="1"/>
</dbReference>
<dbReference type="CDD" id="cd07377">
    <property type="entry name" value="WHTH_GntR"/>
    <property type="match status" value="1"/>
</dbReference>
<dbReference type="Pfam" id="PF07702">
    <property type="entry name" value="UTRA"/>
    <property type="match status" value="1"/>
</dbReference>
<keyword evidence="3" id="KW-0804">Transcription</keyword>
<name>E8M652_PHOS4</name>
<dbReference type="InterPro" id="IPR010248">
    <property type="entry name" value="His_ut_repres"/>
</dbReference>
<dbReference type="Pfam" id="PF00392">
    <property type="entry name" value="GntR"/>
    <property type="match status" value="1"/>
</dbReference>